<evidence type="ECO:0000256" key="1">
    <source>
        <dbReference type="SAM" id="MobiDB-lite"/>
    </source>
</evidence>
<dbReference type="OMA" id="FTQRHIY"/>
<keyword evidence="3" id="KW-1185">Reference proteome</keyword>
<dbReference type="EnsemblMetazoa" id="XM_030984678">
    <property type="protein sequence ID" value="XP_030840538"/>
    <property type="gene ID" value="LOC105439887"/>
</dbReference>
<dbReference type="RefSeq" id="XP_030840538.1">
    <property type="nucleotide sequence ID" value="XM_030984678.1"/>
</dbReference>
<dbReference type="PANTHER" id="PTHR31025:SF22">
    <property type="entry name" value="IP13529P"/>
    <property type="match status" value="1"/>
</dbReference>
<dbReference type="PANTHER" id="PTHR31025">
    <property type="entry name" value="SI:CH211-196P9.1-RELATED"/>
    <property type="match status" value="1"/>
</dbReference>
<protein>
    <submittedName>
        <fullName evidence="2">Uncharacterized protein</fullName>
    </submittedName>
</protein>
<organism evidence="2 3">
    <name type="scientific">Strongylocentrotus purpuratus</name>
    <name type="common">Purple sea urchin</name>
    <dbReference type="NCBI Taxonomy" id="7668"/>
    <lineage>
        <taxon>Eukaryota</taxon>
        <taxon>Metazoa</taxon>
        <taxon>Echinodermata</taxon>
        <taxon>Eleutherozoa</taxon>
        <taxon>Echinozoa</taxon>
        <taxon>Echinoidea</taxon>
        <taxon>Euechinoidea</taxon>
        <taxon>Echinacea</taxon>
        <taxon>Camarodonta</taxon>
        <taxon>Echinidea</taxon>
        <taxon>Strongylocentrotidae</taxon>
        <taxon>Strongylocentrotus</taxon>
    </lineage>
</organism>
<evidence type="ECO:0000313" key="3">
    <source>
        <dbReference type="Proteomes" id="UP000007110"/>
    </source>
</evidence>
<dbReference type="GeneID" id="105439887"/>
<dbReference type="OrthoDB" id="8806090at2759"/>
<dbReference type="AlphaFoldDB" id="A0A7M7NRC5"/>
<sequence length="504" mass="57280">MENIRKEVKSVLPMLSETLLDAILERLRSKGVDTRDDLQFVQEDDIVDLIKPIHCRRLLCTWKETEINPDTVTTQSRSIGDASPSGSKRHGTTTSNWPETIDISGIDMPDHIAVKLEAGERLSPTERSNAIRGFVSLMMKHDHNPIRSKCDIVARRIVSEWPQSFCDMNEDRSKLGSGHYSLLAQMKTRVEHVNRNNTLTRHRTSRKPKEGSNKVTKPTDVYGCIKWQPSLPKGETLESLGEKKESLKDIYTQRGSEESSTGEIDILMDHTYYLQRKMINGAPLPVSELKEQWPYLFVPEFFQKHFKTLTGIDIATSLLKSLQEKGLTILRFLAKEKWEDHNKVRPLIHQVVAEKDAVDMHTVAGAVIKGMMSYFKEKEDSLILNGDVTATPEEIEEETRDHSESPYLVIQGDDTTAKWMVVVEKKVIGKSTQADGVICGVAYLLCTYYNLNLQYQSNASTTLEFIQRCLIGINPDVGSKSHGQQCSQKVISFIRKLADFQWFH</sequence>
<dbReference type="KEGG" id="spu:105439887"/>
<feature type="region of interest" description="Disordered" evidence="1">
    <location>
        <begin position="71"/>
        <end position="101"/>
    </location>
</feature>
<name>A0A7M7NRC5_STRPU</name>
<reference evidence="2" key="2">
    <citation type="submission" date="2021-01" db="UniProtKB">
        <authorList>
            <consortium name="EnsemblMetazoa"/>
        </authorList>
    </citation>
    <scope>IDENTIFICATION</scope>
</reference>
<accession>A0A7M7NRC5</accession>
<dbReference type="Proteomes" id="UP000007110">
    <property type="component" value="Unassembled WGS sequence"/>
</dbReference>
<proteinExistence type="predicted"/>
<dbReference type="InParanoid" id="A0A7M7NRC5"/>
<reference evidence="3" key="1">
    <citation type="submission" date="2015-02" db="EMBL/GenBank/DDBJ databases">
        <title>Genome sequencing for Strongylocentrotus purpuratus.</title>
        <authorList>
            <person name="Murali S."/>
            <person name="Liu Y."/>
            <person name="Vee V."/>
            <person name="English A."/>
            <person name="Wang M."/>
            <person name="Skinner E."/>
            <person name="Han Y."/>
            <person name="Muzny D.M."/>
            <person name="Worley K.C."/>
            <person name="Gibbs R.A."/>
        </authorList>
    </citation>
    <scope>NUCLEOTIDE SEQUENCE</scope>
</reference>
<evidence type="ECO:0000313" key="2">
    <source>
        <dbReference type="EnsemblMetazoa" id="XP_030840538"/>
    </source>
</evidence>